<dbReference type="InterPro" id="IPR001650">
    <property type="entry name" value="Helicase_C-like"/>
</dbReference>
<keyword evidence="7" id="KW-0862">Zinc</keyword>
<evidence type="ECO:0000256" key="3">
    <source>
        <dbReference type="ARBA" id="ARBA00022741"/>
    </source>
</evidence>
<feature type="domain" description="Helicase ATP-binding" evidence="12">
    <location>
        <begin position="525"/>
        <end position="732"/>
    </location>
</feature>
<dbReference type="Pfam" id="PF00176">
    <property type="entry name" value="SNF2-rel_dom"/>
    <property type="match status" value="1"/>
</dbReference>
<feature type="region of interest" description="Disordered" evidence="10">
    <location>
        <begin position="56"/>
        <end position="80"/>
    </location>
</feature>
<dbReference type="GO" id="GO:0004386">
    <property type="term" value="F:helicase activity"/>
    <property type="evidence" value="ECO:0007669"/>
    <property type="project" value="UniProtKB-KW"/>
</dbReference>
<feature type="domain" description="RING-type" evidence="11">
    <location>
        <begin position="899"/>
        <end position="944"/>
    </location>
</feature>
<dbReference type="GO" id="GO:0005634">
    <property type="term" value="C:nucleus"/>
    <property type="evidence" value="ECO:0007669"/>
    <property type="project" value="TreeGrafter"/>
</dbReference>
<feature type="region of interest" description="Disordered" evidence="10">
    <location>
        <begin position="627"/>
        <end position="665"/>
    </location>
</feature>
<dbReference type="PROSITE" id="PS51192">
    <property type="entry name" value="HELICASE_ATP_BIND_1"/>
    <property type="match status" value="1"/>
</dbReference>
<dbReference type="SUPFAM" id="SSF57850">
    <property type="entry name" value="RING/U-box"/>
    <property type="match status" value="1"/>
</dbReference>
<dbReference type="GO" id="GO:0000724">
    <property type="term" value="P:double-strand break repair via homologous recombination"/>
    <property type="evidence" value="ECO:0007669"/>
    <property type="project" value="TreeGrafter"/>
</dbReference>
<dbReference type="GO" id="GO:0008270">
    <property type="term" value="F:zinc ion binding"/>
    <property type="evidence" value="ECO:0007669"/>
    <property type="project" value="UniProtKB-KW"/>
</dbReference>
<dbReference type="SMART" id="SM00490">
    <property type="entry name" value="HELICc"/>
    <property type="match status" value="1"/>
</dbReference>
<evidence type="ECO:0000256" key="1">
    <source>
        <dbReference type="ARBA" id="ARBA00007025"/>
    </source>
</evidence>
<dbReference type="InterPro" id="IPR038718">
    <property type="entry name" value="SNF2-like_sf"/>
</dbReference>
<evidence type="ECO:0000256" key="8">
    <source>
        <dbReference type="ARBA" id="ARBA00022840"/>
    </source>
</evidence>
<dbReference type="GO" id="GO:0016787">
    <property type="term" value="F:hydrolase activity"/>
    <property type="evidence" value="ECO:0007669"/>
    <property type="project" value="UniProtKB-KW"/>
</dbReference>
<dbReference type="Gene3D" id="3.40.50.300">
    <property type="entry name" value="P-loop containing nucleotide triphosphate hydrolases"/>
    <property type="match status" value="1"/>
</dbReference>
<gene>
    <name evidence="14" type="ORF">HK097_008860</name>
</gene>
<dbReference type="PROSITE" id="PS51194">
    <property type="entry name" value="HELICASE_CTER"/>
    <property type="match status" value="1"/>
</dbReference>
<dbReference type="Proteomes" id="UP001212841">
    <property type="component" value="Unassembled WGS sequence"/>
</dbReference>
<dbReference type="InterPro" id="IPR050628">
    <property type="entry name" value="SNF2_RAD54_helicase_TF"/>
</dbReference>
<dbReference type="GO" id="GO:0005524">
    <property type="term" value="F:ATP binding"/>
    <property type="evidence" value="ECO:0007669"/>
    <property type="project" value="UniProtKB-KW"/>
</dbReference>
<dbReference type="PROSITE" id="PS50089">
    <property type="entry name" value="ZF_RING_2"/>
    <property type="match status" value="1"/>
</dbReference>
<feature type="compositionally biased region" description="Basic and acidic residues" evidence="10">
    <location>
        <begin position="154"/>
        <end position="167"/>
    </location>
</feature>
<dbReference type="InterPro" id="IPR000330">
    <property type="entry name" value="SNF2_N"/>
</dbReference>
<dbReference type="PANTHER" id="PTHR45626:SF16">
    <property type="entry name" value="ATP-DEPENDENT HELICASE ULS1"/>
    <property type="match status" value="1"/>
</dbReference>
<feature type="region of interest" description="Disordered" evidence="10">
    <location>
        <begin position="152"/>
        <end position="263"/>
    </location>
</feature>
<dbReference type="InterPro" id="IPR013083">
    <property type="entry name" value="Znf_RING/FYVE/PHD"/>
</dbReference>
<dbReference type="InterPro" id="IPR001841">
    <property type="entry name" value="Znf_RING"/>
</dbReference>
<keyword evidence="3" id="KW-0547">Nucleotide-binding</keyword>
<proteinExistence type="inferred from homology"/>
<keyword evidence="8" id="KW-0067">ATP-binding</keyword>
<keyword evidence="2" id="KW-0479">Metal-binding</keyword>
<feature type="compositionally biased region" description="Basic and acidic residues" evidence="10">
    <location>
        <begin position="70"/>
        <end position="80"/>
    </location>
</feature>
<dbReference type="InterPro" id="IPR027417">
    <property type="entry name" value="P-loop_NTPase"/>
</dbReference>
<comment type="caution">
    <text evidence="14">The sequence shown here is derived from an EMBL/GenBank/DDBJ whole genome shotgun (WGS) entry which is preliminary data.</text>
</comment>
<evidence type="ECO:0000313" key="15">
    <source>
        <dbReference type="Proteomes" id="UP001212841"/>
    </source>
</evidence>
<feature type="compositionally biased region" description="Acidic residues" evidence="10">
    <location>
        <begin position="649"/>
        <end position="659"/>
    </location>
</feature>
<dbReference type="Pfam" id="PF13923">
    <property type="entry name" value="zf-C3HC4_2"/>
    <property type="match status" value="1"/>
</dbReference>
<dbReference type="CDD" id="cd16449">
    <property type="entry name" value="RING-HC"/>
    <property type="match status" value="1"/>
</dbReference>
<sequence length="1195" mass="132342">MTTIHQKQIQFLRDQFVLVETLLETTPPNEEEERAALKAELKDLMDKLLNLEEGVPLKKPSANEKPLGNVKREEIDDDDTSLKRVTADEKMVDPGAVDLAAPSRPAKKEEALLDPLAVKREQVDQEVVPDSRSPTQSPLKRVFSQITGLFGSKSADEYPSKRQKLSDDDTADTEISTPKPAQTFSTSAIATGELMAPGPSSSSRRRNSLEMDDEALARWLQGEFDQEVQGPEGDEKRLTQLEEDAELARRLQEEMEEDEDDDDIIDLTADDEQLARQLQEQLNAEVDGMDVEPPAPPVAPPAVIPPIGHPEAAPARHEPIPVPTSAGLAAASGSAAVADRDRRFAQAQAAAALIPGNQAHSLTEGFALPESMDPRRPGSDALAAMRRLAAGVIDGVGWDPGFRPGTPPTNAAGLNQFRPASQMYNPDGAGWSPHHTRIAPPYIPVPGSAGPSSPAFMTPNREVDPADIAGPYLTQGESEEELKALLQHVQYDEDVTPPHQRLATPEGMTVNLLEHQKLGLEWMLKMERGDHKGGILADDMGMGKTVQSIATMVANPSNNPKRKSTLVVAPVSLIYQWHAEILAKVRPGKLTVTIYHGQQKKKSLVALAQYDVVLTSFSTLAGEWPETKKTRKSTGRVTGFFDPDFDSREAEEDNETNEPEDPKVTRMRAGNLFKMKWHRVILDEAHSIKNKATRSAKACFNLEATYRWCLTGTPIQNNIGDLFSLIHFLGLRPYCDWTAFRKRIQEPFKRGRHKRALERVITLMKAICLRRSKTATLDGKPIVTLPSRTVNMDITDFTIPEREFYSHLERKTQLRFNAYLKAGTVMKNYTHVLVLLLRLRQACDHPQLLAKDFEKAGREHEMEGGSAENAEDHMKNVLDNLKADIKKRLLDQDLNALECPVCLDTITNGVILNLCGHVYCQECLTAHANINPEMDARKQCPTCRQDIDLGSVIPVAKFASHFADEIAAKKAADNDGAVDTKGKGKAVDNGNPGDVEIQQELEDMMSDPDADWISSTKIDKMMAILEETRKNHPGEKTIIFSQFTGMLDMLDVPLTRNGYEYERYDGSMSAIQRDQAVKNLANKANKTVMLVSMKCGSLGLNLTCANHVILLDPWWNPAVENQSIDRVHRFGQQRDVTVHRIFIGNTVEDRIMQLQKEKQALADAALGEGEGAAGLGRGRLSLNDLVRLFAVDHDE</sequence>
<dbReference type="InterPro" id="IPR049730">
    <property type="entry name" value="SNF2/RAD54-like_C"/>
</dbReference>
<dbReference type="PROSITE" id="PS00518">
    <property type="entry name" value="ZF_RING_1"/>
    <property type="match status" value="1"/>
</dbReference>
<dbReference type="Gene3D" id="3.30.40.10">
    <property type="entry name" value="Zinc/RING finger domain, C3HC4 (zinc finger)"/>
    <property type="match status" value="1"/>
</dbReference>
<evidence type="ECO:0000256" key="5">
    <source>
        <dbReference type="ARBA" id="ARBA00022801"/>
    </source>
</evidence>
<dbReference type="Gene3D" id="3.40.50.10810">
    <property type="entry name" value="Tandem AAA-ATPase domain"/>
    <property type="match status" value="2"/>
</dbReference>
<dbReference type="Pfam" id="PF00271">
    <property type="entry name" value="Helicase_C"/>
    <property type="match status" value="1"/>
</dbReference>
<accession>A0AAD5X0U3</accession>
<dbReference type="GO" id="GO:0005737">
    <property type="term" value="C:cytoplasm"/>
    <property type="evidence" value="ECO:0007669"/>
    <property type="project" value="TreeGrafter"/>
</dbReference>
<evidence type="ECO:0000313" key="14">
    <source>
        <dbReference type="EMBL" id="KAJ3050148.1"/>
    </source>
</evidence>
<feature type="compositionally biased region" description="Basic and acidic residues" evidence="10">
    <location>
        <begin position="233"/>
        <end position="253"/>
    </location>
</feature>
<dbReference type="AlphaFoldDB" id="A0AAD5X0U3"/>
<comment type="similarity">
    <text evidence="1">Belongs to the SNF2/RAD54 helicase family.</text>
</comment>
<evidence type="ECO:0000259" key="13">
    <source>
        <dbReference type="PROSITE" id="PS51194"/>
    </source>
</evidence>
<dbReference type="CDD" id="cd18008">
    <property type="entry name" value="DEXDc_SHPRH-like"/>
    <property type="match status" value="1"/>
</dbReference>
<name>A0AAD5X0U3_9FUNG</name>
<organism evidence="14 15">
    <name type="scientific">Rhizophlyctis rosea</name>
    <dbReference type="NCBI Taxonomy" id="64517"/>
    <lineage>
        <taxon>Eukaryota</taxon>
        <taxon>Fungi</taxon>
        <taxon>Fungi incertae sedis</taxon>
        <taxon>Chytridiomycota</taxon>
        <taxon>Chytridiomycota incertae sedis</taxon>
        <taxon>Chytridiomycetes</taxon>
        <taxon>Rhizophlyctidales</taxon>
        <taxon>Rhizophlyctidaceae</taxon>
        <taxon>Rhizophlyctis</taxon>
    </lineage>
</organism>
<evidence type="ECO:0000256" key="6">
    <source>
        <dbReference type="ARBA" id="ARBA00022806"/>
    </source>
</evidence>
<evidence type="ECO:0000256" key="2">
    <source>
        <dbReference type="ARBA" id="ARBA00022723"/>
    </source>
</evidence>
<evidence type="ECO:0000256" key="4">
    <source>
        <dbReference type="ARBA" id="ARBA00022771"/>
    </source>
</evidence>
<feature type="compositionally biased region" description="Acidic residues" evidence="10">
    <location>
        <begin position="254"/>
        <end position="263"/>
    </location>
</feature>
<keyword evidence="15" id="KW-1185">Reference proteome</keyword>
<keyword evidence="5" id="KW-0378">Hydrolase</keyword>
<protein>
    <submittedName>
        <fullName evidence="14">Uncharacterized protein</fullName>
    </submittedName>
</protein>
<keyword evidence="4 9" id="KW-0863">Zinc-finger</keyword>
<evidence type="ECO:0000256" key="10">
    <source>
        <dbReference type="SAM" id="MobiDB-lite"/>
    </source>
</evidence>
<dbReference type="EMBL" id="JADGJD010000548">
    <property type="protein sequence ID" value="KAJ3050148.1"/>
    <property type="molecule type" value="Genomic_DNA"/>
</dbReference>
<dbReference type="SMART" id="SM00184">
    <property type="entry name" value="RING"/>
    <property type="match status" value="1"/>
</dbReference>
<dbReference type="SUPFAM" id="SSF52540">
    <property type="entry name" value="P-loop containing nucleoside triphosphate hydrolases"/>
    <property type="match status" value="2"/>
</dbReference>
<evidence type="ECO:0000259" key="11">
    <source>
        <dbReference type="PROSITE" id="PS50089"/>
    </source>
</evidence>
<reference evidence="14" key="1">
    <citation type="submission" date="2020-05" db="EMBL/GenBank/DDBJ databases">
        <title>Phylogenomic resolution of chytrid fungi.</title>
        <authorList>
            <person name="Stajich J.E."/>
            <person name="Amses K."/>
            <person name="Simmons R."/>
            <person name="Seto K."/>
            <person name="Myers J."/>
            <person name="Bonds A."/>
            <person name="Quandt C.A."/>
            <person name="Barry K."/>
            <person name="Liu P."/>
            <person name="Grigoriev I."/>
            <person name="Longcore J.E."/>
            <person name="James T.Y."/>
        </authorList>
    </citation>
    <scope>NUCLEOTIDE SEQUENCE</scope>
    <source>
        <strain evidence="14">JEL0318</strain>
    </source>
</reference>
<keyword evidence="6" id="KW-0347">Helicase</keyword>
<evidence type="ECO:0000256" key="7">
    <source>
        <dbReference type="ARBA" id="ARBA00022833"/>
    </source>
</evidence>
<evidence type="ECO:0000256" key="9">
    <source>
        <dbReference type="PROSITE-ProRule" id="PRU00175"/>
    </source>
</evidence>
<dbReference type="PANTHER" id="PTHR45626">
    <property type="entry name" value="TRANSCRIPTION TERMINATION FACTOR 2-RELATED"/>
    <property type="match status" value="1"/>
</dbReference>
<dbReference type="InterPro" id="IPR014001">
    <property type="entry name" value="Helicase_ATP-bd"/>
</dbReference>
<feature type="domain" description="Helicase C-terminal" evidence="13">
    <location>
        <begin position="1017"/>
        <end position="1186"/>
    </location>
</feature>
<dbReference type="InterPro" id="IPR017907">
    <property type="entry name" value="Znf_RING_CS"/>
</dbReference>
<feature type="compositionally biased region" description="Polar residues" evidence="10">
    <location>
        <begin position="173"/>
        <end position="189"/>
    </location>
</feature>
<dbReference type="SMART" id="SM00487">
    <property type="entry name" value="DEXDc"/>
    <property type="match status" value="1"/>
</dbReference>
<dbReference type="CDD" id="cd18793">
    <property type="entry name" value="SF2_C_SNF"/>
    <property type="match status" value="1"/>
</dbReference>
<dbReference type="GO" id="GO:0008094">
    <property type="term" value="F:ATP-dependent activity, acting on DNA"/>
    <property type="evidence" value="ECO:0007669"/>
    <property type="project" value="TreeGrafter"/>
</dbReference>
<evidence type="ECO:0000259" key="12">
    <source>
        <dbReference type="PROSITE" id="PS51192"/>
    </source>
</evidence>